<organism evidence="5 6">
    <name type="scientific">Haliangium ochraceum (strain DSM 14365 / JCM 11303 / SMP-2)</name>
    <dbReference type="NCBI Taxonomy" id="502025"/>
    <lineage>
        <taxon>Bacteria</taxon>
        <taxon>Pseudomonadati</taxon>
        <taxon>Myxococcota</taxon>
        <taxon>Polyangia</taxon>
        <taxon>Haliangiales</taxon>
        <taxon>Kofleriaceae</taxon>
        <taxon>Haliangium</taxon>
    </lineage>
</organism>
<reference evidence="5 6" key="1">
    <citation type="journal article" date="2010" name="Stand. Genomic Sci.">
        <title>Complete genome sequence of Haliangium ochraceum type strain (SMP-2).</title>
        <authorList>
            <consortium name="US DOE Joint Genome Institute (JGI-PGF)"/>
            <person name="Ivanova N."/>
            <person name="Daum C."/>
            <person name="Lang E."/>
            <person name="Abt B."/>
            <person name="Kopitz M."/>
            <person name="Saunders E."/>
            <person name="Lapidus A."/>
            <person name="Lucas S."/>
            <person name="Glavina Del Rio T."/>
            <person name="Nolan M."/>
            <person name="Tice H."/>
            <person name="Copeland A."/>
            <person name="Cheng J.F."/>
            <person name="Chen F."/>
            <person name="Bruce D."/>
            <person name="Goodwin L."/>
            <person name="Pitluck S."/>
            <person name="Mavromatis K."/>
            <person name="Pati A."/>
            <person name="Mikhailova N."/>
            <person name="Chen A."/>
            <person name="Palaniappan K."/>
            <person name="Land M."/>
            <person name="Hauser L."/>
            <person name="Chang Y.J."/>
            <person name="Jeffries C.D."/>
            <person name="Detter J.C."/>
            <person name="Brettin T."/>
            <person name="Rohde M."/>
            <person name="Goker M."/>
            <person name="Bristow J."/>
            <person name="Markowitz V."/>
            <person name="Eisen J.A."/>
            <person name="Hugenholtz P."/>
            <person name="Kyrpides N.C."/>
            <person name="Klenk H.P."/>
        </authorList>
    </citation>
    <scope>NUCLEOTIDE SEQUENCE [LARGE SCALE GENOMIC DNA]</scope>
    <source>
        <strain evidence="6">DSM 14365 / CIP 107738 / JCM 11303 / AJ 13395 / SMP-2</strain>
    </source>
</reference>
<gene>
    <name evidence="5" type="ordered locus">Hoch_5980</name>
</gene>
<sequence>MPRQDSAAHLTEAARLLRHAAKRIRVLRWLAWPPSVAERFFADGARELPKVRYRRFDASESLDAVAQARRLLGKYALPDKWLRRQARAIETSARMLAGVGTPDFFRHARALYGVPSDPVLDGATTSLALGKRLDRILARLDPEGLGPPVESIGAEELAARLSEETQHLLGEKAPRVVVVDTLSAKAVAGAKRIRIHAAARFTDNDVQQLLMHESMVHVATSLNGRMQRKLPVLGVGHPGTTKTQEGLAVFSELISGSMTPHRFRRLAGRVGAIQMSVDGANFLEVYRYFLERTDDPAQSFEDTRRVFRGGELRGGAPFPKDGVYLDGLMRVYNFLRAAVWLHRTDVVPLLFCGRLDIEDIPALAQLTRQKMCRRPKLLPPWARDQRFLVSYMAFSGFLNRMHFDTVRKHYAGMLAHC</sequence>
<dbReference type="OrthoDB" id="9785840at2"/>
<dbReference type="RefSeq" id="WP_012831047.1">
    <property type="nucleotide sequence ID" value="NC_013440.1"/>
</dbReference>
<dbReference type="GO" id="GO:0006508">
    <property type="term" value="P:proteolysis"/>
    <property type="evidence" value="ECO:0007669"/>
    <property type="project" value="UniProtKB-KW"/>
</dbReference>
<evidence type="ECO:0000256" key="3">
    <source>
        <dbReference type="ARBA" id="ARBA00022801"/>
    </source>
</evidence>
<keyword evidence="2" id="KW-0645">Protease</keyword>
<proteinExistence type="predicted"/>
<dbReference type="STRING" id="502025.Hoch_5980"/>
<keyword evidence="3" id="KW-0378">Hydrolase</keyword>
<evidence type="ECO:0000256" key="2">
    <source>
        <dbReference type="ARBA" id="ARBA00022670"/>
    </source>
</evidence>
<accession>D0LJU8</accession>
<dbReference type="GO" id="GO:0080164">
    <property type="term" value="P:regulation of nitric oxide metabolic process"/>
    <property type="evidence" value="ECO:0007669"/>
    <property type="project" value="TreeGrafter"/>
</dbReference>
<keyword evidence="6" id="KW-1185">Reference proteome</keyword>
<evidence type="ECO:0008006" key="7">
    <source>
        <dbReference type="Google" id="ProtNLM"/>
    </source>
</evidence>
<dbReference type="PANTHER" id="PTHR31817:SF0">
    <property type="entry name" value="CHROMOSOME UNDETERMINED SCAFFOLD_67, WHOLE GENOME SHOTGUN SEQUENCE"/>
    <property type="match status" value="1"/>
</dbReference>
<dbReference type="KEGG" id="hoh:Hoch_5980"/>
<dbReference type="GO" id="GO:0008237">
    <property type="term" value="F:metallopeptidase activity"/>
    <property type="evidence" value="ECO:0007669"/>
    <property type="project" value="UniProtKB-KW"/>
</dbReference>
<keyword evidence="4" id="KW-0482">Metalloprotease</keyword>
<dbReference type="Proteomes" id="UP000001880">
    <property type="component" value="Chromosome"/>
</dbReference>
<dbReference type="InterPro" id="IPR012548">
    <property type="entry name" value="MATCAP"/>
</dbReference>
<dbReference type="AlphaFoldDB" id="D0LJU8"/>
<evidence type="ECO:0000313" key="5">
    <source>
        <dbReference type="EMBL" id="ACY18455.1"/>
    </source>
</evidence>
<dbReference type="EMBL" id="CP001804">
    <property type="protein sequence ID" value="ACY18455.1"/>
    <property type="molecule type" value="Genomic_DNA"/>
</dbReference>
<dbReference type="HOGENOM" id="CLU_050360_0_0_7"/>
<comment type="cofactor">
    <cofactor evidence="1">
        <name>Zn(2+)</name>
        <dbReference type="ChEBI" id="CHEBI:29105"/>
    </cofactor>
</comment>
<dbReference type="PANTHER" id="PTHR31817">
    <property type="match status" value="1"/>
</dbReference>
<evidence type="ECO:0000313" key="6">
    <source>
        <dbReference type="Proteomes" id="UP000001880"/>
    </source>
</evidence>
<dbReference type="Pfam" id="PF08014">
    <property type="entry name" value="MATCAP"/>
    <property type="match status" value="1"/>
</dbReference>
<evidence type="ECO:0000256" key="1">
    <source>
        <dbReference type="ARBA" id="ARBA00001947"/>
    </source>
</evidence>
<evidence type="ECO:0000256" key="4">
    <source>
        <dbReference type="ARBA" id="ARBA00023049"/>
    </source>
</evidence>
<protein>
    <recommendedName>
        <fullName evidence="7">DUF1704 domain-containing protein</fullName>
    </recommendedName>
</protein>
<dbReference type="eggNOG" id="COG3930">
    <property type="taxonomic scope" value="Bacteria"/>
</dbReference>
<name>D0LJU8_HALO1</name>
<dbReference type="SMART" id="SM01154">
    <property type="entry name" value="DUF1704"/>
    <property type="match status" value="1"/>
</dbReference>